<dbReference type="PANTHER" id="PTHR21505:SF12">
    <property type="entry name" value="MADF DOMAIN-CONTAINING PROTEIN-RELATED"/>
    <property type="match status" value="1"/>
</dbReference>
<evidence type="ECO:0000259" key="1">
    <source>
        <dbReference type="PROSITE" id="PS51029"/>
    </source>
</evidence>
<organism evidence="2 3">
    <name type="scientific">Homarus americanus</name>
    <name type="common">American lobster</name>
    <dbReference type="NCBI Taxonomy" id="6706"/>
    <lineage>
        <taxon>Eukaryota</taxon>
        <taxon>Metazoa</taxon>
        <taxon>Ecdysozoa</taxon>
        <taxon>Arthropoda</taxon>
        <taxon>Crustacea</taxon>
        <taxon>Multicrustacea</taxon>
        <taxon>Malacostraca</taxon>
        <taxon>Eumalacostraca</taxon>
        <taxon>Eucarida</taxon>
        <taxon>Decapoda</taxon>
        <taxon>Pleocyemata</taxon>
        <taxon>Astacidea</taxon>
        <taxon>Nephropoidea</taxon>
        <taxon>Nephropidae</taxon>
        <taxon>Homarus</taxon>
    </lineage>
</organism>
<name>A0A8J5JIP3_HOMAM</name>
<evidence type="ECO:0000313" key="2">
    <source>
        <dbReference type="EMBL" id="KAG7157921.1"/>
    </source>
</evidence>
<dbReference type="Proteomes" id="UP000747542">
    <property type="component" value="Unassembled WGS sequence"/>
</dbReference>
<dbReference type="Pfam" id="PF10545">
    <property type="entry name" value="MADF_DNA_bdg"/>
    <property type="match status" value="1"/>
</dbReference>
<dbReference type="InterPro" id="IPR006578">
    <property type="entry name" value="MADF-dom"/>
</dbReference>
<dbReference type="EMBL" id="JAHLQT010036095">
    <property type="protein sequence ID" value="KAG7157921.1"/>
    <property type="molecule type" value="Genomic_DNA"/>
</dbReference>
<dbReference type="AlphaFoldDB" id="A0A8J5JIP3"/>
<accession>A0A8J5JIP3</accession>
<sequence>MSSPPSTCTTEPANLHWSKQDTVRLIDLYRHYPCLWNVKSDMYKDRDKCAAALKRIAEEIRKITASITTGDIKRKIETTESTWM</sequence>
<evidence type="ECO:0000313" key="3">
    <source>
        <dbReference type="Proteomes" id="UP000747542"/>
    </source>
</evidence>
<gene>
    <name evidence="2" type="ORF">Hamer_G019786</name>
</gene>
<reference evidence="2" key="1">
    <citation type="journal article" date="2021" name="Sci. Adv.">
        <title>The American lobster genome reveals insights on longevity, neural, and immune adaptations.</title>
        <authorList>
            <person name="Polinski J.M."/>
            <person name="Zimin A.V."/>
            <person name="Clark K.F."/>
            <person name="Kohn A.B."/>
            <person name="Sadowski N."/>
            <person name="Timp W."/>
            <person name="Ptitsyn A."/>
            <person name="Khanna P."/>
            <person name="Romanova D.Y."/>
            <person name="Williams P."/>
            <person name="Greenwood S.J."/>
            <person name="Moroz L.L."/>
            <person name="Walt D.R."/>
            <person name="Bodnar A.G."/>
        </authorList>
    </citation>
    <scope>NUCLEOTIDE SEQUENCE</scope>
    <source>
        <strain evidence="2">GMGI-L3</strain>
    </source>
</reference>
<dbReference type="PROSITE" id="PS51029">
    <property type="entry name" value="MADF"/>
    <property type="match status" value="1"/>
</dbReference>
<dbReference type="PANTHER" id="PTHR21505">
    <property type="entry name" value="MADF DOMAIN-CONTAINING PROTEIN-RELATED"/>
    <property type="match status" value="1"/>
</dbReference>
<proteinExistence type="predicted"/>
<feature type="domain" description="MADF" evidence="1">
    <location>
        <begin position="24"/>
        <end position="84"/>
    </location>
</feature>
<keyword evidence="3" id="KW-1185">Reference proteome</keyword>
<comment type="caution">
    <text evidence="2">The sequence shown here is derived from an EMBL/GenBank/DDBJ whole genome shotgun (WGS) entry which is preliminary data.</text>
</comment>
<protein>
    <submittedName>
        <fullName evidence="2">Putative Alcohol dehydrogenase transcription factor Myb/SANT-like-containing protein 12</fullName>
    </submittedName>
</protein>